<dbReference type="AlphaFoldDB" id="A0A0F5JZR2"/>
<dbReference type="InterPro" id="IPR033900">
    <property type="entry name" value="Gram_neg_porin_domain"/>
</dbReference>
<evidence type="ECO:0000256" key="4">
    <source>
        <dbReference type="ARBA" id="ARBA00022452"/>
    </source>
</evidence>
<dbReference type="Gene3D" id="2.40.160.10">
    <property type="entry name" value="Porin"/>
    <property type="match status" value="1"/>
</dbReference>
<evidence type="ECO:0000256" key="3">
    <source>
        <dbReference type="ARBA" id="ARBA00022448"/>
    </source>
</evidence>
<dbReference type="GO" id="GO:0046930">
    <property type="term" value="C:pore complex"/>
    <property type="evidence" value="ECO:0007669"/>
    <property type="project" value="UniProtKB-KW"/>
</dbReference>
<evidence type="ECO:0000256" key="2">
    <source>
        <dbReference type="ARBA" id="ARBA00011233"/>
    </source>
</evidence>
<keyword evidence="4" id="KW-1134">Transmembrane beta strand</keyword>
<evidence type="ECO:0000313" key="13">
    <source>
        <dbReference type="EMBL" id="KKB63376.1"/>
    </source>
</evidence>
<dbReference type="RefSeq" id="WP_024903987.1">
    <property type="nucleotide sequence ID" value="NZ_CADFGU010000003.1"/>
</dbReference>
<keyword evidence="5" id="KW-0812">Transmembrane</keyword>
<evidence type="ECO:0000256" key="1">
    <source>
        <dbReference type="ARBA" id="ARBA00004571"/>
    </source>
</evidence>
<reference evidence="13 14" key="1">
    <citation type="submission" date="2015-03" db="EMBL/GenBank/DDBJ databases">
        <title>Draft Genome Sequence of Burkholderia andropogonis type strain ICMP2807, isolated from Sorghum bicolor.</title>
        <authorList>
            <person name="Lopes-Santos L."/>
            <person name="Castro D.B."/>
            <person name="Ottoboni L.M."/>
            <person name="Park D."/>
            <person name="Weirc B.S."/>
            <person name="Destefano S.A."/>
        </authorList>
    </citation>
    <scope>NUCLEOTIDE SEQUENCE [LARGE SCALE GENOMIC DNA]</scope>
    <source>
        <strain evidence="13 14">ICMP2807</strain>
    </source>
</reference>
<keyword evidence="10" id="KW-0998">Cell outer membrane</keyword>
<dbReference type="GO" id="GO:0009279">
    <property type="term" value="C:cell outer membrane"/>
    <property type="evidence" value="ECO:0007669"/>
    <property type="project" value="UniProtKB-SubCell"/>
</dbReference>
<comment type="subcellular location">
    <subcellularLocation>
        <location evidence="1">Cell outer membrane</location>
        <topology evidence="1">Multi-pass membrane protein</topology>
    </subcellularLocation>
</comment>
<dbReference type="Proteomes" id="UP000033618">
    <property type="component" value="Unassembled WGS sequence"/>
</dbReference>
<evidence type="ECO:0000256" key="5">
    <source>
        <dbReference type="ARBA" id="ARBA00022692"/>
    </source>
</evidence>
<organism evidence="13 14">
    <name type="scientific">Robbsia andropogonis</name>
    <dbReference type="NCBI Taxonomy" id="28092"/>
    <lineage>
        <taxon>Bacteria</taxon>
        <taxon>Pseudomonadati</taxon>
        <taxon>Pseudomonadota</taxon>
        <taxon>Betaproteobacteria</taxon>
        <taxon>Burkholderiales</taxon>
        <taxon>Burkholderiaceae</taxon>
        <taxon>Robbsia</taxon>
    </lineage>
</organism>
<feature type="chain" id="PRO_5002490288" description="Porin domain-containing protein" evidence="11">
    <location>
        <begin position="19"/>
        <end position="362"/>
    </location>
</feature>
<dbReference type="CDD" id="cd00342">
    <property type="entry name" value="gram_neg_porins"/>
    <property type="match status" value="1"/>
</dbReference>
<evidence type="ECO:0000256" key="10">
    <source>
        <dbReference type="ARBA" id="ARBA00023237"/>
    </source>
</evidence>
<dbReference type="STRING" id="28092.WM40_11505"/>
<dbReference type="PRINTS" id="PR00184">
    <property type="entry name" value="NEISSPPORIN"/>
</dbReference>
<gene>
    <name evidence="13" type="ORF">WM40_11505</name>
</gene>
<dbReference type="InterPro" id="IPR050298">
    <property type="entry name" value="Gram-neg_bact_OMP"/>
</dbReference>
<proteinExistence type="predicted"/>
<evidence type="ECO:0000313" key="14">
    <source>
        <dbReference type="Proteomes" id="UP000033618"/>
    </source>
</evidence>
<evidence type="ECO:0000256" key="6">
    <source>
        <dbReference type="ARBA" id="ARBA00022729"/>
    </source>
</evidence>
<name>A0A0F5JZR2_9BURK</name>
<evidence type="ECO:0000256" key="9">
    <source>
        <dbReference type="ARBA" id="ARBA00023136"/>
    </source>
</evidence>
<sequence>MKKLVCIAACAIGSVAHAQSNVTLYGVVDGGLLYQNKNGGPGAGGPTSHSSFLFSSGGNTSNRFGLLGIEDLGGGLKAGFQLEGQFSLGTGALSATNTLFGHYANVFLRTPYGQVTAGLQQDPAYYAFGRVDPRDLKQAFSAAGFWNFNEGRSTSSAVTVYESNSLAYTYRTDSVYAGVLYHFGNQSGSLAQGQTVSAGAAYTGDPLIAEVAYVQKNDTTGTRDLRVWSLGGGYRLGTVTLKAAWTDYDQPLGNAISQFGVTGPSDIRVLQAGANWNVTPATRLTLAYYWAEDRKNTQNATTTVVLSDDYLLSKATSVYGYVGWMNAKKGANGLTNLMTASLTGGVAGQNTTAVGVGISHKF</sequence>
<dbReference type="OrthoDB" id="8676354at2"/>
<dbReference type="EMBL" id="LAQU01000010">
    <property type="protein sequence ID" value="KKB63376.1"/>
    <property type="molecule type" value="Genomic_DNA"/>
</dbReference>
<evidence type="ECO:0000256" key="8">
    <source>
        <dbReference type="ARBA" id="ARBA00023114"/>
    </source>
</evidence>
<dbReference type="InterPro" id="IPR023614">
    <property type="entry name" value="Porin_dom_sf"/>
</dbReference>
<keyword evidence="8" id="KW-0626">Porin</keyword>
<evidence type="ECO:0000259" key="12">
    <source>
        <dbReference type="Pfam" id="PF13609"/>
    </source>
</evidence>
<keyword evidence="9" id="KW-0472">Membrane</keyword>
<comment type="subunit">
    <text evidence="2">Homotrimer.</text>
</comment>
<keyword evidence="6 11" id="KW-0732">Signal</keyword>
<comment type="caution">
    <text evidence="13">The sequence shown here is derived from an EMBL/GenBank/DDBJ whole genome shotgun (WGS) entry which is preliminary data.</text>
</comment>
<dbReference type="SUPFAM" id="SSF56935">
    <property type="entry name" value="Porins"/>
    <property type="match status" value="1"/>
</dbReference>
<dbReference type="PANTHER" id="PTHR34501">
    <property type="entry name" value="PROTEIN YDDL-RELATED"/>
    <property type="match status" value="1"/>
</dbReference>
<feature type="domain" description="Porin" evidence="12">
    <location>
        <begin position="7"/>
        <end position="328"/>
    </location>
</feature>
<dbReference type="GO" id="GO:0015288">
    <property type="term" value="F:porin activity"/>
    <property type="evidence" value="ECO:0007669"/>
    <property type="project" value="UniProtKB-KW"/>
</dbReference>
<dbReference type="InterPro" id="IPR002299">
    <property type="entry name" value="Porin_Neis"/>
</dbReference>
<dbReference type="PATRIC" id="fig|28092.6.peg.2700"/>
<dbReference type="GO" id="GO:0006811">
    <property type="term" value="P:monoatomic ion transport"/>
    <property type="evidence" value="ECO:0007669"/>
    <property type="project" value="UniProtKB-KW"/>
</dbReference>
<keyword evidence="14" id="KW-1185">Reference proteome</keyword>
<feature type="signal peptide" evidence="11">
    <location>
        <begin position="1"/>
        <end position="18"/>
    </location>
</feature>
<evidence type="ECO:0000256" key="7">
    <source>
        <dbReference type="ARBA" id="ARBA00023065"/>
    </source>
</evidence>
<accession>A0A0F5JZR2</accession>
<evidence type="ECO:0000256" key="11">
    <source>
        <dbReference type="SAM" id="SignalP"/>
    </source>
</evidence>
<dbReference type="PANTHER" id="PTHR34501:SF9">
    <property type="entry name" value="MAJOR OUTER MEMBRANE PROTEIN P.IA"/>
    <property type="match status" value="1"/>
</dbReference>
<dbReference type="Pfam" id="PF13609">
    <property type="entry name" value="Porin_4"/>
    <property type="match status" value="1"/>
</dbReference>
<protein>
    <recommendedName>
        <fullName evidence="12">Porin domain-containing protein</fullName>
    </recommendedName>
</protein>
<keyword evidence="7" id="KW-0406">Ion transport</keyword>
<keyword evidence="3" id="KW-0813">Transport</keyword>